<proteinExistence type="predicted"/>
<organism evidence="1 2">
    <name type="scientific">Desulfocurvibacter africanus subsp. africanus str. Walvis Bay</name>
    <dbReference type="NCBI Taxonomy" id="690850"/>
    <lineage>
        <taxon>Bacteria</taxon>
        <taxon>Pseudomonadati</taxon>
        <taxon>Thermodesulfobacteriota</taxon>
        <taxon>Desulfovibrionia</taxon>
        <taxon>Desulfovibrionales</taxon>
        <taxon>Desulfovibrionaceae</taxon>
        <taxon>Desulfocurvibacter</taxon>
    </lineage>
</organism>
<name>F3YW89_DESAF</name>
<dbReference type="HOGENOM" id="CLU_2286899_0_0_7"/>
<accession>F3YW89</accession>
<dbReference type="RefSeq" id="WP_014259016.1">
    <property type="nucleotide sequence ID" value="NC_016629.1"/>
</dbReference>
<sequence>MKKLFTQELHPEVFELESEDGKAYAVLAEDQETLVGLFPWEDIAGGETTAFHNAFLFLTAPKLLEIIEDIAEGRADKEIQKECRAVLEMFTRMATEERSQG</sequence>
<gene>
    <name evidence="1" type="ORF">Desaf_0841</name>
</gene>
<protein>
    <submittedName>
        <fullName evidence="1">Uncharacterized protein</fullName>
    </submittedName>
</protein>
<evidence type="ECO:0000313" key="1">
    <source>
        <dbReference type="EMBL" id="EGJ49192.1"/>
    </source>
</evidence>
<dbReference type="Proteomes" id="UP000007844">
    <property type="component" value="Chromosome"/>
</dbReference>
<keyword evidence="2" id="KW-1185">Reference proteome</keyword>
<dbReference type="EMBL" id="CP003221">
    <property type="protein sequence ID" value="EGJ49192.1"/>
    <property type="molecule type" value="Genomic_DNA"/>
</dbReference>
<dbReference type="KEGG" id="daf:Desaf_0841"/>
<dbReference type="AlphaFoldDB" id="F3YW89"/>
<evidence type="ECO:0000313" key="2">
    <source>
        <dbReference type="Proteomes" id="UP000007844"/>
    </source>
</evidence>
<reference evidence="1 2" key="1">
    <citation type="journal article" date="2011" name="J. Bacteriol.">
        <title>Genome sequence of the mercury-methylating and pleomorphic Desulfovibrio africanus Strain Walvis Bay.</title>
        <authorList>
            <person name="Brown S.D."/>
            <person name="Wall J.D."/>
            <person name="Kucken A.M."/>
            <person name="Gilmour C.C."/>
            <person name="Podar M."/>
            <person name="Brandt C.C."/>
            <person name="Teshima H."/>
            <person name="Detter J.C."/>
            <person name="Han C.S."/>
            <person name="Land M.L."/>
            <person name="Lucas S."/>
            <person name="Han J."/>
            <person name="Pennacchio L."/>
            <person name="Nolan M."/>
            <person name="Pitluck S."/>
            <person name="Woyke T."/>
            <person name="Goodwin L."/>
            <person name="Palumbo A.V."/>
            <person name="Elias D.A."/>
        </authorList>
    </citation>
    <scope>NUCLEOTIDE SEQUENCE [LARGE SCALE GENOMIC DNA]</scope>
    <source>
        <strain evidence="1 2">Walvis Bay</strain>
    </source>
</reference>